<dbReference type="Proteomes" id="UP000075357">
    <property type="component" value="Unassembled WGS sequence"/>
</dbReference>
<keyword evidence="1" id="KW-1133">Transmembrane helix</keyword>
<dbReference type="RefSeq" id="WP_231860765.1">
    <property type="nucleotide sequence ID" value="NZ_LRAD01000006.1"/>
</dbReference>
<organism evidence="2 3">
    <name type="scientific">Microbacterium laevaniformans</name>
    <dbReference type="NCBI Taxonomy" id="36807"/>
    <lineage>
        <taxon>Bacteria</taxon>
        <taxon>Bacillati</taxon>
        <taxon>Actinomycetota</taxon>
        <taxon>Actinomycetes</taxon>
        <taxon>Micrococcales</taxon>
        <taxon>Microbacteriaceae</taxon>
        <taxon>Microbacterium</taxon>
    </lineage>
</organism>
<name>A0A150HJC8_9MICO</name>
<keyword evidence="1" id="KW-0472">Membrane</keyword>
<evidence type="ECO:0000256" key="1">
    <source>
        <dbReference type="SAM" id="Phobius"/>
    </source>
</evidence>
<keyword evidence="1" id="KW-0812">Transmembrane</keyword>
<dbReference type="AlphaFoldDB" id="A0A150HJC8"/>
<evidence type="ECO:0000313" key="2">
    <source>
        <dbReference type="EMBL" id="KXZ61820.1"/>
    </source>
</evidence>
<proteinExistence type="predicted"/>
<dbReference type="PATRIC" id="fig|36807.3.peg.160"/>
<accession>A0A150HJC8</accession>
<dbReference type="STRING" id="36807.Mlaev_00155"/>
<evidence type="ECO:0000313" key="3">
    <source>
        <dbReference type="Proteomes" id="UP000075357"/>
    </source>
</evidence>
<evidence type="ECO:0008006" key="4">
    <source>
        <dbReference type="Google" id="ProtNLM"/>
    </source>
</evidence>
<feature type="transmembrane region" description="Helical" evidence="1">
    <location>
        <begin position="12"/>
        <end position="31"/>
    </location>
</feature>
<dbReference type="EMBL" id="LRAD01000006">
    <property type="protein sequence ID" value="KXZ61820.1"/>
    <property type="molecule type" value="Genomic_DNA"/>
</dbReference>
<sequence length="81" mass="8597">MSVWCGQMDVVGWIAMVAGWGIVIGVVVWAVQRIFPAPPTPSDAKSLLDARLASGDIDLSTYQSIRAAVNDSAAVNHEGTR</sequence>
<protein>
    <recommendedName>
        <fullName evidence="4">SHOCT domain-containing protein</fullName>
    </recommendedName>
</protein>
<gene>
    <name evidence="2" type="ORF">Mlaev_00155</name>
</gene>
<comment type="caution">
    <text evidence="2">The sequence shown here is derived from an EMBL/GenBank/DDBJ whole genome shotgun (WGS) entry which is preliminary data.</text>
</comment>
<keyword evidence="3" id="KW-1185">Reference proteome</keyword>
<reference evidence="2 3" key="1">
    <citation type="submission" date="2016-01" db="EMBL/GenBank/DDBJ databases">
        <title>Draft genome sequences of Microbacterium laevaniformans LCDC 91-0039 and the type strain of Microbacterium hominis LCDC 84-209.</title>
        <authorList>
            <person name="Bernier A.-M."/>
            <person name="Bernard K."/>
        </authorList>
    </citation>
    <scope>NUCLEOTIDE SEQUENCE [LARGE SCALE GENOMIC DNA]</scope>
    <source>
        <strain evidence="2 3">LCDC 91-0039</strain>
    </source>
</reference>